<dbReference type="PANTHER" id="PTHR43591">
    <property type="entry name" value="METHYLTRANSFERASE"/>
    <property type="match status" value="1"/>
</dbReference>
<evidence type="ECO:0000313" key="2">
    <source>
        <dbReference type="EMBL" id="ORY70106.1"/>
    </source>
</evidence>
<dbReference type="OrthoDB" id="2013972at2759"/>
<reference evidence="2 3" key="1">
    <citation type="submission" date="2016-07" db="EMBL/GenBank/DDBJ databases">
        <title>Pervasive Adenine N6-methylation of Active Genes in Fungi.</title>
        <authorList>
            <consortium name="DOE Joint Genome Institute"/>
            <person name="Mondo S.J."/>
            <person name="Dannebaum R.O."/>
            <person name="Kuo R.C."/>
            <person name="Labutti K."/>
            <person name="Haridas S."/>
            <person name="Kuo A."/>
            <person name="Salamov A."/>
            <person name="Ahrendt S.R."/>
            <person name="Lipzen A."/>
            <person name="Sullivan W."/>
            <person name="Andreopoulos W.B."/>
            <person name="Clum A."/>
            <person name="Lindquist E."/>
            <person name="Daum C."/>
            <person name="Ramamoorthy G.K."/>
            <person name="Gryganskyi A."/>
            <person name="Culley D."/>
            <person name="Magnuson J.K."/>
            <person name="James T.Y."/>
            <person name="O'Malley M.A."/>
            <person name="Stajich J.E."/>
            <person name="Spatafora J.W."/>
            <person name="Visel A."/>
            <person name="Grigoriev I.V."/>
        </authorList>
    </citation>
    <scope>NUCLEOTIDE SEQUENCE [LARGE SCALE GENOMIC DNA]</scope>
    <source>
        <strain evidence="2 3">CBS 129021</strain>
    </source>
</reference>
<dbReference type="EMBL" id="MCFJ01000002">
    <property type="protein sequence ID" value="ORY70106.1"/>
    <property type="molecule type" value="Genomic_DNA"/>
</dbReference>
<protein>
    <submittedName>
        <fullName evidence="2">TAM domain methyltransferase</fullName>
    </submittedName>
</protein>
<dbReference type="SUPFAM" id="SSF53335">
    <property type="entry name" value="S-adenosyl-L-methionine-dependent methyltransferases"/>
    <property type="match status" value="1"/>
</dbReference>
<feature type="non-terminal residue" evidence="2">
    <location>
        <position position="1"/>
    </location>
</feature>
<organism evidence="2 3">
    <name type="scientific">Pseudomassariella vexata</name>
    <dbReference type="NCBI Taxonomy" id="1141098"/>
    <lineage>
        <taxon>Eukaryota</taxon>
        <taxon>Fungi</taxon>
        <taxon>Dikarya</taxon>
        <taxon>Ascomycota</taxon>
        <taxon>Pezizomycotina</taxon>
        <taxon>Sordariomycetes</taxon>
        <taxon>Xylariomycetidae</taxon>
        <taxon>Amphisphaeriales</taxon>
        <taxon>Pseudomassariaceae</taxon>
        <taxon>Pseudomassariella</taxon>
    </lineage>
</organism>
<dbReference type="Proteomes" id="UP000193689">
    <property type="component" value="Unassembled WGS sequence"/>
</dbReference>
<dbReference type="RefSeq" id="XP_040720056.1">
    <property type="nucleotide sequence ID" value="XM_040864872.1"/>
</dbReference>
<comment type="caution">
    <text evidence="2">The sequence shown here is derived from an EMBL/GenBank/DDBJ whole genome shotgun (WGS) entry which is preliminary data.</text>
</comment>
<accession>A0A1Y2EFS0</accession>
<dbReference type="GO" id="GO:0008168">
    <property type="term" value="F:methyltransferase activity"/>
    <property type="evidence" value="ECO:0007669"/>
    <property type="project" value="UniProtKB-KW"/>
</dbReference>
<dbReference type="CDD" id="cd02440">
    <property type="entry name" value="AdoMet_MTases"/>
    <property type="match status" value="1"/>
</dbReference>
<dbReference type="InParanoid" id="A0A1Y2EFS0"/>
<dbReference type="GO" id="GO:0032259">
    <property type="term" value="P:methylation"/>
    <property type="evidence" value="ECO:0007669"/>
    <property type="project" value="UniProtKB-KW"/>
</dbReference>
<evidence type="ECO:0000256" key="1">
    <source>
        <dbReference type="ARBA" id="ARBA00038158"/>
    </source>
</evidence>
<dbReference type="STRING" id="1141098.A0A1Y2EFS0"/>
<keyword evidence="2" id="KW-0489">Methyltransferase</keyword>
<dbReference type="Pfam" id="PF13489">
    <property type="entry name" value="Methyltransf_23"/>
    <property type="match status" value="1"/>
</dbReference>
<dbReference type="GeneID" id="63781084"/>
<keyword evidence="2" id="KW-0808">Transferase</keyword>
<evidence type="ECO:0000313" key="3">
    <source>
        <dbReference type="Proteomes" id="UP000193689"/>
    </source>
</evidence>
<comment type="similarity">
    <text evidence="1">Belongs to the methyltransferase superfamily. LaeA methyltransferase family.</text>
</comment>
<gene>
    <name evidence="2" type="ORF">BCR38DRAFT_503185</name>
</gene>
<dbReference type="AlphaFoldDB" id="A0A1Y2EFS0"/>
<dbReference type="Gene3D" id="3.40.50.150">
    <property type="entry name" value="Vaccinia Virus protein VP39"/>
    <property type="match status" value="1"/>
</dbReference>
<proteinExistence type="inferred from homology"/>
<keyword evidence="3" id="KW-1185">Reference proteome</keyword>
<dbReference type="PANTHER" id="PTHR43591:SF24">
    <property type="entry name" value="2-METHOXY-6-POLYPRENYL-1,4-BENZOQUINOL METHYLASE, MITOCHONDRIAL"/>
    <property type="match status" value="1"/>
</dbReference>
<dbReference type="InterPro" id="IPR029063">
    <property type="entry name" value="SAM-dependent_MTases_sf"/>
</dbReference>
<name>A0A1Y2EFS0_9PEZI</name>
<sequence length="266" mass="29831">ELQHKVLRELLDGRLHLSPVIRPARALDVGTGPGSWALVCLSRHPECDVVGIDIDPVRPPSAVPNCRFLVMDATEDWAFEEKFDFIHVRMVGDLPGKNKLIQSIFENLNPGGWVEFTEWIVLLQSPDHSFDGSAFHKWNCLLLKGKSGASLTRALGLRKLGSSVFYPTEYKALLQKAGFDHVTERKHAAMTNPCYPGKSMQRLGALMTSNWMGVIEPLSVPVFASLGWSPEKTKSLLVDVRKEISDPRFHSFMTLMTVYCQKPTEE</sequence>